<reference evidence="1" key="1">
    <citation type="submission" date="2023-10" db="EMBL/GenBank/DDBJ databases">
        <title>Amphibacter perezi, gen. nov., sp. nov. a novel taxa of the family Comamonadaceae, class Betaproteobacteria isolated from the skin microbiota of Pelophylax perezi from different populations.</title>
        <authorList>
            <person name="Costa S."/>
            <person name="Proenca D.N."/>
            <person name="Lopes I."/>
            <person name="Morais P.V."/>
        </authorList>
    </citation>
    <scope>NUCLEOTIDE SEQUENCE</scope>
    <source>
        <strain evidence="1">SL12-8</strain>
    </source>
</reference>
<accession>A0ACC6NZ25</accession>
<organism evidence="1 2">
    <name type="scientific">Amphibiibacter pelophylacis</name>
    <dbReference type="NCBI Taxonomy" id="1799477"/>
    <lineage>
        <taxon>Bacteria</taxon>
        <taxon>Pseudomonadati</taxon>
        <taxon>Pseudomonadota</taxon>
        <taxon>Betaproteobacteria</taxon>
        <taxon>Burkholderiales</taxon>
        <taxon>Sphaerotilaceae</taxon>
        <taxon>Amphibiibacter</taxon>
    </lineage>
</organism>
<keyword evidence="2" id="KW-1185">Reference proteome</keyword>
<protein>
    <submittedName>
        <fullName evidence="1">Uncharacterized protein</fullName>
    </submittedName>
</protein>
<proteinExistence type="predicted"/>
<evidence type="ECO:0000313" key="2">
    <source>
        <dbReference type="Proteomes" id="UP001364695"/>
    </source>
</evidence>
<comment type="caution">
    <text evidence="1">The sequence shown here is derived from an EMBL/GenBank/DDBJ whole genome shotgun (WGS) entry which is preliminary data.</text>
</comment>
<gene>
    <name evidence="1" type="ORF">RV045_01890</name>
</gene>
<dbReference type="Proteomes" id="UP001364695">
    <property type="component" value="Unassembled WGS sequence"/>
</dbReference>
<sequence length="419" mass="43134">MDDGRRHSQIARIRARTRCGHGHGTVFGQIGGDIASAGLVDGDIDRVNQPFPARTLFRPGFGAEAGKINVVTGGFNTPALTRARRLGLHAALCACLPARLVHIAPQHHLAAIAALRGTGGYAGAFVHIDGAGLAHLARALPAAAHMHGATACGAVGFDLAAWFQGNMIGFKNNLAAFVHQAAGIQGARIDHAVALQRDAACRSHNLALVDDCAAICPVRAARERVFARHESIRIRCARRGDDTAHVHAGGRRKVNARRVAEVDLPVGLDLAVNLAGINTLHAIQGDRAGAGLLEVDRRIAADIEALPVDHGALAGLTDGHGCTLLGDAGLARGDLAARGQLRGCGGRQALRKTGGGRQQRAQQQAAQAQAAAGTALAAPFGAFLNSGPALGGFIPDGAVASVHGATRHRLSQPVAPSSN</sequence>
<name>A0ACC6NZ25_9BURK</name>
<evidence type="ECO:0000313" key="1">
    <source>
        <dbReference type="EMBL" id="MEJ7137180.1"/>
    </source>
</evidence>
<dbReference type="EMBL" id="JAWDIE010000002">
    <property type="protein sequence ID" value="MEJ7137180.1"/>
    <property type="molecule type" value="Genomic_DNA"/>
</dbReference>